<feature type="compositionally biased region" description="Polar residues" evidence="4">
    <location>
        <begin position="189"/>
        <end position="199"/>
    </location>
</feature>
<evidence type="ECO:0000256" key="4">
    <source>
        <dbReference type="SAM" id="MobiDB-lite"/>
    </source>
</evidence>
<evidence type="ECO:0000256" key="2">
    <source>
        <dbReference type="ARBA" id="ARBA00022729"/>
    </source>
</evidence>
<reference evidence="7" key="1">
    <citation type="journal article" date="2020" name="Stud. Mycol.">
        <title>101 Dothideomycetes genomes: a test case for predicting lifestyles and emergence of pathogens.</title>
        <authorList>
            <person name="Haridas S."/>
            <person name="Albert R."/>
            <person name="Binder M."/>
            <person name="Bloem J."/>
            <person name="Labutti K."/>
            <person name="Salamov A."/>
            <person name="Andreopoulos B."/>
            <person name="Baker S."/>
            <person name="Barry K."/>
            <person name="Bills G."/>
            <person name="Bluhm B."/>
            <person name="Cannon C."/>
            <person name="Castanera R."/>
            <person name="Culley D."/>
            <person name="Daum C."/>
            <person name="Ezra D."/>
            <person name="Gonzalez J."/>
            <person name="Henrissat B."/>
            <person name="Kuo A."/>
            <person name="Liang C."/>
            <person name="Lipzen A."/>
            <person name="Lutzoni F."/>
            <person name="Magnuson J."/>
            <person name="Mondo S."/>
            <person name="Nolan M."/>
            <person name="Ohm R."/>
            <person name="Pangilinan J."/>
            <person name="Park H.-J."/>
            <person name="Ramirez L."/>
            <person name="Alfaro M."/>
            <person name="Sun H."/>
            <person name="Tritt A."/>
            <person name="Yoshinaga Y."/>
            <person name="Zwiers L.-H."/>
            <person name="Turgeon B."/>
            <person name="Goodwin S."/>
            <person name="Spatafora J."/>
            <person name="Crous P."/>
            <person name="Grigoriev I."/>
        </authorList>
    </citation>
    <scope>NUCLEOTIDE SEQUENCE</scope>
    <source>
        <strain evidence="7">SCOH1-5</strain>
    </source>
</reference>
<proteinExistence type="predicted"/>
<dbReference type="InterPro" id="IPR036779">
    <property type="entry name" value="LysM_dom_sf"/>
</dbReference>
<feature type="domain" description="LysM" evidence="6">
    <location>
        <begin position="41"/>
        <end position="87"/>
    </location>
</feature>
<dbReference type="Pfam" id="PF01476">
    <property type="entry name" value="LysM"/>
    <property type="match status" value="4"/>
</dbReference>
<feature type="domain" description="LysM" evidence="6">
    <location>
        <begin position="460"/>
        <end position="510"/>
    </location>
</feature>
<protein>
    <submittedName>
        <fullName evidence="7">Carbohydrate-binding module family 50 protein</fullName>
    </submittedName>
</protein>
<evidence type="ECO:0000256" key="1">
    <source>
        <dbReference type="ARBA" id="ARBA00022669"/>
    </source>
</evidence>
<feature type="region of interest" description="Disordered" evidence="4">
    <location>
        <begin position="429"/>
        <end position="455"/>
    </location>
</feature>
<feature type="compositionally biased region" description="Low complexity" evidence="4">
    <location>
        <begin position="429"/>
        <end position="443"/>
    </location>
</feature>
<dbReference type="InterPro" id="IPR052210">
    <property type="entry name" value="LysM1-like"/>
</dbReference>
<keyword evidence="1" id="KW-0147">Chitin-binding</keyword>
<feature type="region of interest" description="Disordered" evidence="4">
    <location>
        <begin position="91"/>
        <end position="111"/>
    </location>
</feature>
<evidence type="ECO:0000313" key="8">
    <source>
        <dbReference type="Proteomes" id="UP000799539"/>
    </source>
</evidence>
<dbReference type="InterPro" id="IPR018392">
    <property type="entry name" value="LysM"/>
</dbReference>
<feature type="compositionally biased region" description="Pro residues" evidence="4">
    <location>
        <begin position="272"/>
        <end position="281"/>
    </location>
</feature>
<feature type="region of interest" description="Disordered" evidence="4">
    <location>
        <begin position="262"/>
        <end position="282"/>
    </location>
</feature>
<dbReference type="PANTHER" id="PTHR34997">
    <property type="entry name" value="AM15"/>
    <property type="match status" value="1"/>
</dbReference>
<feature type="chain" id="PRO_5025465673" evidence="5">
    <location>
        <begin position="18"/>
        <end position="512"/>
    </location>
</feature>
<organism evidence="7 8">
    <name type="scientific">Cercospora zeae-maydis SCOH1-5</name>
    <dbReference type="NCBI Taxonomy" id="717836"/>
    <lineage>
        <taxon>Eukaryota</taxon>
        <taxon>Fungi</taxon>
        <taxon>Dikarya</taxon>
        <taxon>Ascomycota</taxon>
        <taxon>Pezizomycotina</taxon>
        <taxon>Dothideomycetes</taxon>
        <taxon>Dothideomycetidae</taxon>
        <taxon>Mycosphaerellales</taxon>
        <taxon>Mycosphaerellaceae</taxon>
        <taxon>Cercospora</taxon>
    </lineage>
</organism>
<dbReference type="GO" id="GO:0008061">
    <property type="term" value="F:chitin binding"/>
    <property type="evidence" value="ECO:0007669"/>
    <property type="project" value="UniProtKB-KW"/>
</dbReference>
<name>A0A6A6F524_9PEZI</name>
<dbReference type="OrthoDB" id="2281372at2759"/>
<dbReference type="SUPFAM" id="SSF54106">
    <property type="entry name" value="LysM domain"/>
    <property type="match status" value="4"/>
</dbReference>
<dbReference type="PROSITE" id="PS51782">
    <property type="entry name" value="LYSM"/>
    <property type="match status" value="6"/>
</dbReference>
<evidence type="ECO:0000256" key="3">
    <source>
        <dbReference type="ARBA" id="ARBA00023026"/>
    </source>
</evidence>
<feature type="domain" description="LysM" evidence="6">
    <location>
        <begin position="207"/>
        <end position="254"/>
    </location>
</feature>
<keyword evidence="3" id="KW-0843">Virulence</keyword>
<feature type="region of interest" description="Disordered" evidence="4">
    <location>
        <begin position="346"/>
        <end position="366"/>
    </location>
</feature>
<evidence type="ECO:0000313" key="7">
    <source>
        <dbReference type="EMBL" id="KAF2207641.1"/>
    </source>
</evidence>
<feature type="domain" description="LysM" evidence="6">
    <location>
        <begin position="291"/>
        <end position="338"/>
    </location>
</feature>
<gene>
    <name evidence="7" type="ORF">CERZMDRAFT_50726</name>
</gene>
<accession>A0A6A6F524</accession>
<feature type="compositionally biased region" description="Low complexity" evidence="4">
    <location>
        <begin position="346"/>
        <end position="355"/>
    </location>
</feature>
<dbReference type="PANTHER" id="PTHR34997:SF2">
    <property type="entry name" value="LYSM DOMAIN-CONTAINING PROTEIN-RELATED"/>
    <property type="match status" value="1"/>
</dbReference>
<keyword evidence="2 5" id="KW-0732">Signal</keyword>
<feature type="region of interest" description="Disordered" evidence="4">
    <location>
        <begin position="172"/>
        <end position="199"/>
    </location>
</feature>
<feature type="signal peptide" evidence="5">
    <location>
        <begin position="1"/>
        <end position="17"/>
    </location>
</feature>
<feature type="domain" description="LysM" evidence="6">
    <location>
        <begin position="119"/>
        <end position="166"/>
    </location>
</feature>
<feature type="compositionally biased region" description="Low complexity" evidence="4">
    <location>
        <begin position="93"/>
        <end position="109"/>
    </location>
</feature>
<dbReference type="AlphaFoldDB" id="A0A6A6F524"/>
<dbReference type="CDD" id="cd00118">
    <property type="entry name" value="LysM"/>
    <property type="match status" value="4"/>
</dbReference>
<feature type="compositionally biased region" description="Low complexity" evidence="4">
    <location>
        <begin position="176"/>
        <end position="188"/>
    </location>
</feature>
<evidence type="ECO:0000259" key="6">
    <source>
        <dbReference type="PROSITE" id="PS51782"/>
    </source>
</evidence>
<dbReference type="SMART" id="SM00257">
    <property type="entry name" value="LysM"/>
    <property type="match status" value="6"/>
</dbReference>
<feature type="compositionally biased region" description="Low complexity" evidence="4">
    <location>
        <begin position="262"/>
        <end position="271"/>
    </location>
</feature>
<keyword evidence="8" id="KW-1185">Reference proteome</keyword>
<feature type="compositionally biased region" description="Pro residues" evidence="4">
    <location>
        <begin position="356"/>
        <end position="365"/>
    </location>
</feature>
<evidence type="ECO:0000256" key="5">
    <source>
        <dbReference type="SAM" id="SignalP"/>
    </source>
</evidence>
<feature type="domain" description="LysM" evidence="6">
    <location>
        <begin position="375"/>
        <end position="422"/>
    </location>
</feature>
<sequence>MHRISLLSLLTTAAALAVEKRQSGSIDPSTTPLCTYYTDWPSEFFDQGETCASISAFWGISEQNFISWNPVVGSDCSSLIEGNSYCIEANGRPTTTSTTPTGPTKPSPTQGGLTADCQRFYLVENGDFCQKIVDQFGTFSISQFYSWNPAVGSSCGGLQAGYYVCVGVTGTPTSPPTSSSTTAAPTTTNDPSKPQPTQGGLTPDCQSFYLVQSGDFCQGIVDQYGTFSLSQFYSWNPAIGNSCGGLQAGYYVCVGVAGTPTTRPSSTTAAPTPTPTGPQPQQPGIINTCQRYYLVQQGDFCQAIVDQYGTFSLSQFYSWNPAVGNNCGGLQAGYYVCVGVPGTPTTRPTSSSATPTPTPTGPQPQQPGIITTCQRYYLVQPGDFCQAIVDRYGAFSLQQFYTWNPAVGNNCGGLQSGYYVCVGVAGTPTSPTSTSTTSTRPTGNPTPTPIQPGTPSNCSRYGQANPGGTCAAFAQRFGISLANLYRWNPVLGSNGQNCQGSFWAGYYYCVGV</sequence>
<dbReference type="EMBL" id="ML992701">
    <property type="protein sequence ID" value="KAF2207641.1"/>
    <property type="molecule type" value="Genomic_DNA"/>
</dbReference>
<dbReference type="Gene3D" id="3.10.350.10">
    <property type="entry name" value="LysM domain"/>
    <property type="match status" value="6"/>
</dbReference>
<dbReference type="Proteomes" id="UP000799539">
    <property type="component" value="Unassembled WGS sequence"/>
</dbReference>